<organism evidence="1 2">
    <name type="scientific">Desulfatitalea alkaliphila</name>
    <dbReference type="NCBI Taxonomy" id="2929485"/>
    <lineage>
        <taxon>Bacteria</taxon>
        <taxon>Pseudomonadati</taxon>
        <taxon>Thermodesulfobacteriota</taxon>
        <taxon>Desulfobacteria</taxon>
        <taxon>Desulfobacterales</taxon>
        <taxon>Desulfosarcinaceae</taxon>
        <taxon>Desulfatitalea</taxon>
    </lineage>
</organism>
<dbReference type="Proteomes" id="UP001165427">
    <property type="component" value="Unassembled WGS sequence"/>
</dbReference>
<dbReference type="RefSeq" id="WP_246903245.1">
    <property type="nucleotide sequence ID" value="NZ_JALJRB010000003.1"/>
</dbReference>
<dbReference type="Pfam" id="PF13343">
    <property type="entry name" value="SBP_bac_6"/>
    <property type="match status" value="1"/>
</dbReference>
<dbReference type="EMBL" id="JALJRB010000003">
    <property type="protein sequence ID" value="MCJ8499756.1"/>
    <property type="molecule type" value="Genomic_DNA"/>
</dbReference>
<keyword evidence="2" id="KW-1185">Reference proteome</keyword>
<reference evidence="1" key="1">
    <citation type="submission" date="2022-04" db="EMBL/GenBank/DDBJ databases">
        <title>Desulfatitalea alkaliphila sp. nov., a novel anaerobic sulfate-reducing bacterium isolated from terrestrial mud volcano, Taman Peninsula, Russia.</title>
        <authorList>
            <person name="Khomyakova M.A."/>
            <person name="Merkel A.Y."/>
            <person name="Slobodkin A.I."/>
        </authorList>
    </citation>
    <scope>NUCLEOTIDE SEQUENCE</scope>
    <source>
        <strain evidence="1">M08but</strain>
    </source>
</reference>
<sequence length="285" mass="31016">MTLLHLSLPPNIARQAGDDIRARFADVIVREPQTHEEMSDFYNARFGEAQATADLTVTAYPGALTRALTHRNQLAALPADLPPMRPELAKAGLLESHPFFKVIGVVPLLLIHHRDVDPPPVGWADLCRADLAGAVVIPPHSTPAPALCKYWMTRLCGEEGRRAAGQVDPQLFPQDINKAVDEGRYKAGMVFPAFARTFRNGMARAVWPEEGALAVPLIAFVKRGAGPDAVAVLRHLLALPFQEMLAVQGLFAPVLGSAPLFDEMKANGGRLLWMGWEDYASLGAH</sequence>
<protein>
    <submittedName>
        <fullName evidence="1">ABC transporter substrate-binding protein</fullName>
    </submittedName>
</protein>
<dbReference type="Gene3D" id="3.40.190.10">
    <property type="entry name" value="Periplasmic binding protein-like II"/>
    <property type="match status" value="1"/>
</dbReference>
<dbReference type="AlphaFoldDB" id="A0AA41UJX3"/>
<proteinExistence type="predicted"/>
<accession>A0AA41UJX3</accession>
<name>A0AA41UJX3_9BACT</name>
<gene>
    <name evidence="1" type="ORF">MRX98_04155</name>
</gene>
<evidence type="ECO:0000313" key="2">
    <source>
        <dbReference type="Proteomes" id="UP001165427"/>
    </source>
</evidence>
<evidence type="ECO:0000313" key="1">
    <source>
        <dbReference type="EMBL" id="MCJ8499756.1"/>
    </source>
</evidence>
<comment type="caution">
    <text evidence="1">The sequence shown here is derived from an EMBL/GenBank/DDBJ whole genome shotgun (WGS) entry which is preliminary data.</text>
</comment>
<dbReference type="SUPFAM" id="SSF53850">
    <property type="entry name" value="Periplasmic binding protein-like II"/>
    <property type="match status" value="1"/>
</dbReference>